<organism evidence="1 2">
    <name type="scientific">Brevibacterium aurantiacum</name>
    <dbReference type="NCBI Taxonomy" id="273384"/>
    <lineage>
        <taxon>Bacteria</taxon>
        <taxon>Bacillati</taxon>
        <taxon>Actinomycetota</taxon>
        <taxon>Actinomycetes</taxon>
        <taxon>Micrococcales</taxon>
        <taxon>Brevibacteriaceae</taxon>
        <taxon>Brevibacterium</taxon>
    </lineage>
</organism>
<dbReference type="OrthoDB" id="5182325at2"/>
<dbReference type="PATRIC" id="fig|1703.10.peg.1447"/>
<gene>
    <name evidence="1" type="ORF">BLSMQ_1410</name>
</gene>
<evidence type="ECO:0000313" key="1">
    <source>
        <dbReference type="EMBL" id="AOP53120.1"/>
    </source>
</evidence>
<proteinExistence type="predicted"/>
<reference evidence="2" key="1">
    <citation type="submission" date="2016-09" db="EMBL/GenBank/DDBJ databases">
        <title>Complete Genome Sequence of Brevibacterium linens SMQ-1335.</title>
        <authorList>
            <person name="de Melo A.G."/>
            <person name="Labrie S.J."/>
            <person name="Dumaresq J."/>
            <person name="Roberts R.J."/>
            <person name="Tremblay D.M."/>
            <person name="Moineau S."/>
        </authorList>
    </citation>
    <scope>NUCLEOTIDE SEQUENCE [LARGE SCALE GENOMIC DNA]</scope>
    <source>
        <strain evidence="2">SMQ-1335</strain>
    </source>
</reference>
<dbReference type="RefSeq" id="WP_009885440.1">
    <property type="nucleotide sequence ID" value="NZ_AAGP01000063.1"/>
</dbReference>
<dbReference type="EMBL" id="CP017150">
    <property type="protein sequence ID" value="AOP53120.1"/>
    <property type="molecule type" value="Genomic_DNA"/>
</dbReference>
<accession>A0A1D7W2C2</accession>
<dbReference type="KEGG" id="blin:BLSMQ_1410"/>
<dbReference type="Proteomes" id="UP000094793">
    <property type="component" value="Chromosome"/>
</dbReference>
<dbReference type="AlphaFoldDB" id="A0A1D7W2C2"/>
<name>A0A1D7W2C2_BREAU</name>
<protein>
    <submittedName>
        <fullName evidence="1">Uncharacterized protein</fullName>
    </submittedName>
</protein>
<dbReference type="eggNOG" id="ENOG502ZA2K">
    <property type="taxonomic scope" value="Bacteria"/>
</dbReference>
<evidence type="ECO:0000313" key="2">
    <source>
        <dbReference type="Proteomes" id="UP000094793"/>
    </source>
</evidence>
<sequence length="595" mass="64857">MPSQPPEPPSDEPDLLAELSAVLADPSPVPLLLAASSMGYAANVDEDDGSSPFSMPPKVESSPLSEQFLTLTSAMMESAAPETDALLLIWAAMFDDPLLRRRIHRAVDSRSQSLPEWLRSLDSVSPVAAASLRHELGHEETLFVEFSLSGQPVTMAVAVTRLGTPYLEDCYPIDDTIDSIQRLAADNPQMPSDHIELTLANARAQIEEFVDHGDHMMPPTETDTWPSVRLLLAWMLRLLPDGGEVEEPHEWTEDEIGSLVTDFLASSWAQEIRSDAAMHAERLFDFQLTHGSGEPLKWGATAVNMIMGDLYPRKVLADDEFMLSMPTVLAAVVRFANERSGTSPEFTTSALEAIDEALPEYRRRVSEGSSASGAPASGLADLLGLPSDVELPEGLIEQLSTMGLDPNSGRGFDPRAITAEDAKLWREELRLRAGGEENLASLDEEPLPAEDFSTDGISPKVLPQVQALAADLARFADAHFRDPEMTTAVLRILNLTARTNPAAFRRGFAHPPAIAALCWIAGKNNRWFIAEVRQRTIQTMMLAAGATTQPTARAKSMLKNVSYSLEAQELDLGDPALLTSLARADLMAMRDATIE</sequence>